<proteinExistence type="predicted"/>
<name>A0A1M6RKZ3_9FLAO</name>
<reference evidence="2" key="1">
    <citation type="submission" date="2016-11" db="EMBL/GenBank/DDBJ databases">
        <authorList>
            <person name="Varghese N."/>
            <person name="Submissions S."/>
        </authorList>
    </citation>
    <scope>NUCLEOTIDE SEQUENCE [LARGE SCALE GENOMIC DNA]</scope>
    <source>
        <strain evidence="2">DSM 16478</strain>
    </source>
</reference>
<accession>A0A1M6RKZ3</accession>
<evidence type="ECO:0000313" key="1">
    <source>
        <dbReference type="EMBL" id="SHK33123.1"/>
    </source>
</evidence>
<sequence>MLDIEDYYGRNNHVFFNGKQNDTVIILDRTTEELIAQGRILKKSWNRVFIKSENDTLDLNEWIEQKAGYMADVKCELK</sequence>
<evidence type="ECO:0000313" key="2">
    <source>
        <dbReference type="Proteomes" id="UP000184314"/>
    </source>
</evidence>
<dbReference type="AlphaFoldDB" id="A0A1M6RKZ3"/>
<keyword evidence="2" id="KW-1185">Reference proteome</keyword>
<protein>
    <submittedName>
        <fullName evidence="1">Uncharacterized protein</fullName>
    </submittedName>
</protein>
<organism evidence="1 2">
    <name type="scientific">Maribacter aquivivus</name>
    <dbReference type="NCBI Taxonomy" id="228958"/>
    <lineage>
        <taxon>Bacteria</taxon>
        <taxon>Pseudomonadati</taxon>
        <taxon>Bacteroidota</taxon>
        <taxon>Flavobacteriia</taxon>
        <taxon>Flavobacteriales</taxon>
        <taxon>Flavobacteriaceae</taxon>
        <taxon>Maribacter</taxon>
    </lineage>
</organism>
<dbReference type="STRING" id="228958.SAMN04488007_2772"/>
<gene>
    <name evidence="1" type="ORF">SAMN04488007_2772</name>
</gene>
<dbReference type="Proteomes" id="UP000184314">
    <property type="component" value="Unassembled WGS sequence"/>
</dbReference>
<dbReference type="EMBL" id="FQZX01000002">
    <property type="protein sequence ID" value="SHK33123.1"/>
    <property type="molecule type" value="Genomic_DNA"/>
</dbReference>